<evidence type="ECO:0000256" key="11">
    <source>
        <dbReference type="ARBA" id="ARBA00023136"/>
    </source>
</evidence>
<dbReference type="OrthoDB" id="416222at2759"/>
<comment type="pathway">
    <text evidence="3">Glycan metabolism; cellulose degradation.</text>
</comment>
<dbReference type="SUPFAM" id="SSF52279">
    <property type="entry name" value="Beta-D-glucan exohydrolase, C-terminal domain"/>
    <property type="match status" value="1"/>
</dbReference>
<evidence type="ECO:0000259" key="23">
    <source>
        <dbReference type="SMART" id="SM01217"/>
    </source>
</evidence>
<dbReference type="Pfam" id="PF00933">
    <property type="entry name" value="Glyco_hydro_3"/>
    <property type="match status" value="1"/>
</dbReference>
<dbReference type="EC" id="3.2.1.21" evidence="5"/>
<dbReference type="PRINTS" id="PR00133">
    <property type="entry name" value="GLHYDRLASE3"/>
</dbReference>
<evidence type="ECO:0000256" key="22">
    <source>
        <dbReference type="SAM" id="Phobius"/>
    </source>
</evidence>
<evidence type="ECO:0000256" key="1">
    <source>
        <dbReference type="ARBA" id="ARBA00000448"/>
    </source>
</evidence>
<sequence>MAPKESYELRRGKYAKLDAPSDDDTPSRRSFDSDASSYEDLDEFDPLNYDAGTLKQKRSTGDLRARKASFKDAEFSEKASPRKRACAPTRLCCGLILLFVASTVLLLSAGGIWAWRSAPPDGQSPPWYPSPKGGTDQDWADSYRKAADLVKQMTLVEKVNVTTGTGWSMQMCVGNTGPVPRLKFPALCLQDGPLGIRFADNITAFPAGITVGATWNKELMYQRGRAHGKEARLKGIHVLLGPAMGPLGRMPAGGRVWEGFGSDPVLQGIAAAQTIKGIQEEGVQATAKHYVGNEQEHFRQAWEWGTPNAISSNIDDRTLHEIYAWPFADSIKAGVASIMCSYNQVNNSYACQNSRLLNGVLKDELGFQGYVQSDWLAQRSGVASTLAGLDMTMPGDGLKWADGKSLWGPELTKSVLNGSVPVERLDDMATRIVAAWYQLGQDDTEKWPLPPPDGDGGPNFSSWTNDEVGPLHPGSPDSTETGVVNKFVNAQGEGADFHGNLVRRVAAEGTVLVKNDDGVLPLSRDGYKDRVKPDKRAKFRVGVFGEDARLNRDGINACPDRSCNVGTLASGWGSGAVEFPYLIEPMSALRKAFNNESVYVTDWLENDVPSQKEIVEDQDVCIVFANSDAGEGFEAWKNVHGDRPDLNLQKGGDKLIQDVAKGCGKGKGNVVVVIHTVGPVILEKWIDLPNVKAVVIAHLPGQESGNSLVDILFGDVNPSGHLPYTIAKKEDDFGPGGKIKYLPNPMDGLVPQQNFSEGLYIDYRHFDKYDIAPRYEFGYGLSYTTFKLSSLMIVAKGTKTPLPAPRPSGVAPPTFPTTLPDPKSALFPPGFKKLEKYIYPYIKSTDEIQSSEVKTSKLQSPLSPAGGAQGGNPDLYTTVLSVSATVTNTGPVDGDCVVQVYVHLPQDYSDPETGEAVDFPVKLLRAFEKVHVSALDQGEETDGKTSEHGIGGGNRKVVRFDLTRKDVSYWDVKRQNWVMPTSKEIGISVGFSSRDLPLQGGY</sequence>
<dbReference type="FunFam" id="3.20.20.300:FF:000002">
    <property type="entry name" value="Probable beta-glucosidase"/>
    <property type="match status" value="1"/>
</dbReference>
<keyword evidence="6" id="KW-1003">Cell membrane</keyword>
<proteinExistence type="inferred from homology"/>
<dbReference type="Proteomes" id="UP000799324">
    <property type="component" value="Unassembled WGS sequence"/>
</dbReference>
<dbReference type="AlphaFoldDB" id="A0A6A6SLF9"/>
<evidence type="ECO:0000256" key="2">
    <source>
        <dbReference type="ARBA" id="ARBA00004401"/>
    </source>
</evidence>
<feature type="compositionally biased region" description="Basic and acidic residues" evidence="21">
    <location>
        <begin position="1"/>
        <end position="11"/>
    </location>
</feature>
<evidence type="ECO:0000256" key="9">
    <source>
        <dbReference type="ARBA" id="ARBA00022968"/>
    </source>
</evidence>
<evidence type="ECO:0000313" key="25">
    <source>
        <dbReference type="Proteomes" id="UP000799324"/>
    </source>
</evidence>
<organism evidence="24 25">
    <name type="scientific">Lophiostoma macrostomum CBS 122681</name>
    <dbReference type="NCBI Taxonomy" id="1314788"/>
    <lineage>
        <taxon>Eukaryota</taxon>
        <taxon>Fungi</taxon>
        <taxon>Dikarya</taxon>
        <taxon>Ascomycota</taxon>
        <taxon>Pezizomycotina</taxon>
        <taxon>Dothideomycetes</taxon>
        <taxon>Pleosporomycetidae</taxon>
        <taxon>Pleosporales</taxon>
        <taxon>Lophiostomataceae</taxon>
        <taxon>Lophiostoma</taxon>
    </lineage>
</organism>
<dbReference type="Gene3D" id="2.60.40.10">
    <property type="entry name" value="Immunoglobulins"/>
    <property type="match status" value="1"/>
</dbReference>
<evidence type="ECO:0000256" key="16">
    <source>
        <dbReference type="ARBA" id="ARBA00024983"/>
    </source>
</evidence>
<comment type="subcellular location">
    <subcellularLocation>
        <location evidence="2">Cell membrane</location>
        <topology evidence="2">Single-pass type II membrane protein</topology>
    </subcellularLocation>
</comment>
<dbReference type="SMART" id="SM01217">
    <property type="entry name" value="Fn3_like"/>
    <property type="match status" value="1"/>
</dbReference>
<dbReference type="InterPro" id="IPR017853">
    <property type="entry name" value="GH"/>
</dbReference>
<evidence type="ECO:0000256" key="17">
    <source>
        <dbReference type="ARBA" id="ARBA00039576"/>
    </source>
</evidence>
<keyword evidence="9" id="KW-0735">Signal-anchor</keyword>
<evidence type="ECO:0000256" key="8">
    <source>
        <dbReference type="ARBA" id="ARBA00022801"/>
    </source>
</evidence>
<dbReference type="InterPro" id="IPR002772">
    <property type="entry name" value="Glyco_hydro_3_C"/>
</dbReference>
<dbReference type="Gene3D" id="3.20.20.300">
    <property type="entry name" value="Glycoside hydrolase, family 3, N-terminal domain"/>
    <property type="match status" value="1"/>
</dbReference>
<keyword evidence="13" id="KW-0119">Carbohydrate metabolism</keyword>
<dbReference type="PANTHER" id="PTHR42715">
    <property type="entry name" value="BETA-GLUCOSIDASE"/>
    <property type="match status" value="1"/>
</dbReference>
<evidence type="ECO:0000256" key="15">
    <source>
        <dbReference type="ARBA" id="ARBA00023326"/>
    </source>
</evidence>
<comment type="function">
    <text evidence="16">Beta-glucosidases are one of a number of cellulolytic enzymes involved in the degradation of cellulosic biomass. Catalyzes the last step releasing glucose from the inhibitory cellobiose.</text>
</comment>
<dbReference type="InterPro" id="IPR013783">
    <property type="entry name" value="Ig-like_fold"/>
</dbReference>
<gene>
    <name evidence="24" type="ORF">K491DRAFT_722556</name>
</gene>
<dbReference type="FunFam" id="3.40.50.1700:FF:000003">
    <property type="entry name" value="Probable beta-glucosidase"/>
    <property type="match status" value="1"/>
</dbReference>
<protein>
    <recommendedName>
        <fullName evidence="17">Probable beta-glucosidase E</fullName>
        <ecNumber evidence="5">3.2.1.21</ecNumber>
    </recommendedName>
    <alternativeName>
        <fullName evidence="18">Beta-D-glucoside glucohydrolase E</fullName>
    </alternativeName>
    <alternativeName>
        <fullName evidence="19">Cellobiase E</fullName>
    </alternativeName>
    <alternativeName>
        <fullName evidence="20">Gentiobiase E</fullName>
    </alternativeName>
</protein>
<evidence type="ECO:0000256" key="21">
    <source>
        <dbReference type="SAM" id="MobiDB-lite"/>
    </source>
</evidence>
<dbReference type="GO" id="GO:0009251">
    <property type="term" value="P:glucan catabolic process"/>
    <property type="evidence" value="ECO:0007669"/>
    <property type="project" value="TreeGrafter"/>
</dbReference>
<accession>A0A6A6SLF9</accession>
<evidence type="ECO:0000256" key="13">
    <source>
        <dbReference type="ARBA" id="ARBA00023277"/>
    </source>
</evidence>
<keyword evidence="15" id="KW-0624">Polysaccharide degradation</keyword>
<name>A0A6A6SLF9_9PLEO</name>
<evidence type="ECO:0000256" key="14">
    <source>
        <dbReference type="ARBA" id="ARBA00023295"/>
    </source>
</evidence>
<keyword evidence="8 24" id="KW-0378">Hydrolase</keyword>
<dbReference type="GO" id="GO:0008422">
    <property type="term" value="F:beta-glucosidase activity"/>
    <property type="evidence" value="ECO:0007669"/>
    <property type="project" value="UniProtKB-EC"/>
</dbReference>
<keyword evidence="14" id="KW-0326">Glycosidase</keyword>
<dbReference type="PANTHER" id="PTHR42715:SF20">
    <property type="entry name" value="BETA-GLUCOSIDASE E-RELATED"/>
    <property type="match status" value="1"/>
</dbReference>
<evidence type="ECO:0000256" key="19">
    <source>
        <dbReference type="ARBA" id="ARBA00041599"/>
    </source>
</evidence>
<evidence type="ECO:0000256" key="6">
    <source>
        <dbReference type="ARBA" id="ARBA00022475"/>
    </source>
</evidence>
<dbReference type="Pfam" id="PF14310">
    <property type="entry name" value="Fn3-like"/>
    <property type="match status" value="1"/>
</dbReference>
<comment type="catalytic activity">
    <reaction evidence="1">
        <text>Hydrolysis of terminal, non-reducing beta-D-glucosyl residues with release of beta-D-glucose.</text>
        <dbReference type="EC" id="3.2.1.21"/>
    </reaction>
</comment>
<evidence type="ECO:0000256" key="5">
    <source>
        <dbReference type="ARBA" id="ARBA00012744"/>
    </source>
</evidence>
<dbReference type="GO" id="GO:0005886">
    <property type="term" value="C:plasma membrane"/>
    <property type="evidence" value="ECO:0007669"/>
    <property type="project" value="UniProtKB-SubCell"/>
</dbReference>
<dbReference type="InterPro" id="IPR001764">
    <property type="entry name" value="Glyco_hydro_3_N"/>
</dbReference>
<evidence type="ECO:0000256" key="18">
    <source>
        <dbReference type="ARBA" id="ARBA00041269"/>
    </source>
</evidence>
<feature type="domain" description="Fibronectin type III-like" evidence="23">
    <location>
        <begin position="896"/>
        <end position="993"/>
    </location>
</feature>
<evidence type="ECO:0000256" key="7">
    <source>
        <dbReference type="ARBA" id="ARBA00022692"/>
    </source>
</evidence>
<dbReference type="InterPro" id="IPR036962">
    <property type="entry name" value="Glyco_hydro_3_N_sf"/>
</dbReference>
<feature type="region of interest" description="Disordered" evidence="21">
    <location>
        <begin position="443"/>
        <end position="478"/>
    </location>
</feature>
<keyword evidence="7 22" id="KW-0812">Transmembrane</keyword>
<evidence type="ECO:0000256" key="12">
    <source>
        <dbReference type="ARBA" id="ARBA00023180"/>
    </source>
</evidence>
<feature type="transmembrane region" description="Helical" evidence="22">
    <location>
        <begin position="91"/>
        <end position="115"/>
    </location>
</feature>
<keyword evidence="12" id="KW-0325">Glycoprotein</keyword>
<dbReference type="Gene3D" id="3.40.50.1700">
    <property type="entry name" value="Glycoside hydrolase family 3 C-terminal domain"/>
    <property type="match status" value="1"/>
</dbReference>
<evidence type="ECO:0000256" key="4">
    <source>
        <dbReference type="ARBA" id="ARBA00005336"/>
    </source>
</evidence>
<dbReference type="EMBL" id="MU004538">
    <property type="protein sequence ID" value="KAF2648450.1"/>
    <property type="molecule type" value="Genomic_DNA"/>
</dbReference>
<dbReference type="InterPro" id="IPR026891">
    <property type="entry name" value="Fn3-like"/>
</dbReference>
<feature type="region of interest" description="Disordered" evidence="21">
    <location>
        <begin position="1"/>
        <end position="48"/>
    </location>
</feature>
<evidence type="ECO:0000313" key="24">
    <source>
        <dbReference type="EMBL" id="KAF2648450.1"/>
    </source>
</evidence>
<keyword evidence="25" id="KW-1185">Reference proteome</keyword>
<evidence type="ECO:0000256" key="20">
    <source>
        <dbReference type="ARBA" id="ARBA00041811"/>
    </source>
</evidence>
<comment type="similarity">
    <text evidence="4">Belongs to the glycosyl hydrolase 3 family.</text>
</comment>
<evidence type="ECO:0000256" key="10">
    <source>
        <dbReference type="ARBA" id="ARBA00022989"/>
    </source>
</evidence>
<keyword evidence="10 22" id="KW-1133">Transmembrane helix</keyword>
<dbReference type="SUPFAM" id="SSF51445">
    <property type="entry name" value="(Trans)glycosidases"/>
    <property type="match status" value="1"/>
</dbReference>
<dbReference type="InterPro" id="IPR050288">
    <property type="entry name" value="Cellulose_deg_GH3"/>
</dbReference>
<reference evidence="24" key="1">
    <citation type="journal article" date="2020" name="Stud. Mycol.">
        <title>101 Dothideomycetes genomes: a test case for predicting lifestyles and emergence of pathogens.</title>
        <authorList>
            <person name="Haridas S."/>
            <person name="Albert R."/>
            <person name="Binder M."/>
            <person name="Bloem J."/>
            <person name="Labutti K."/>
            <person name="Salamov A."/>
            <person name="Andreopoulos B."/>
            <person name="Baker S."/>
            <person name="Barry K."/>
            <person name="Bills G."/>
            <person name="Bluhm B."/>
            <person name="Cannon C."/>
            <person name="Castanera R."/>
            <person name="Culley D."/>
            <person name="Daum C."/>
            <person name="Ezra D."/>
            <person name="Gonzalez J."/>
            <person name="Henrissat B."/>
            <person name="Kuo A."/>
            <person name="Liang C."/>
            <person name="Lipzen A."/>
            <person name="Lutzoni F."/>
            <person name="Magnuson J."/>
            <person name="Mondo S."/>
            <person name="Nolan M."/>
            <person name="Ohm R."/>
            <person name="Pangilinan J."/>
            <person name="Park H.-J."/>
            <person name="Ramirez L."/>
            <person name="Alfaro M."/>
            <person name="Sun H."/>
            <person name="Tritt A."/>
            <person name="Yoshinaga Y."/>
            <person name="Zwiers L.-H."/>
            <person name="Turgeon B."/>
            <person name="Goodwin S."/>
            <person name="Spatafora J."/>
            <person name="Crous P."/>
            <person name="Grigoriev I."/>
        </authorList>
    </citation>
    <scope>NUCLEOTIDE SEQUENCE</scope>
    <source>
        <strain evidence="24">CBS 122681</strain>
    </source>
</reference>
<keyword evidence="11 22" id="KW-0472">Membrane</keyword>
<evidence type="ECO:0000256" key="3">
    <source>
        <dbReference type="ARBA" id="ARBA00004987"/>
    </source>
</evidence>
<dbReference type="Pfam" id="PF01915">
    <property type="entry name" value="Glyco_hydro_3_C"/>
    <property type="match status" value="1"/>
</dbReference>
<dbReference type="InterPro" id="IPR036881">
    <property type="entry name" value="Glyco_hydro_3_C_sf"/>
</dbReference>